<dbReference type="EMBL" id="JAAAHY010000393">
    <property type="protein sequence ID" value="KAF9964197.1"/>
    <property type="molecule type" value="Genomic_DNA"/>
</dbReference>
<dbReference type="Proteomes" id="UP000738359">
    <property type="component" value="Unassembled WGS sequence"/>
</dbReference>
<name>A0A9P6M3F8_MORAP</name>
<keyword evidence="3" id="KW-1185">Reference proteome</keyword>
<dbReference type="AlphaFoldDB" id="A0A9P6M3F8"/>
<feature type="region of interest" description="Disordered" evidence="1">
    <location>
        <begin position="153"/>
        <end position="176"/>
    </location>
</feature>
<gene>
    <name evidence="2" type="ORF">BGZ70_006798</name>
</gene>
<comment type="caution">
    <text evidence="2">The sequence shown here is derived from an EMBL/GenBank/DDBJ whole genome shotgun (WGS) entry which is preliminary data.</text>
</comment>
<dbReference type="OrthoDB" id="2342176at2759"/>
<dbReference type="PANTHER" id="PTHR36182">
    <property type="entry name" value="PROTEIN, PUTATIVE (AFU_ORTHOLOGUE AFUA_6G10930)-RELATED"/>
    <property type="match status" value="1"/>
</dbReference>
<evidence type="ECO:0000313" key="2">
    <source>
        <dbReference type="EMBL" id="KAF9964197.1"/>
    </source>
</evidence>
<sequence length="207" mass="22483">MAMCHPTGQALKSGYADGPVTKLKAGEVVPVRFWTFGVPDKCDKPATSIKGGDQARHGGGYCEFSLSYDGGKQWRVIGQYTRSCPDIFYEWPVLIPQNAPSCTDSKRCLFSFSWVAFSVNQFYHHCANVEIQGSTNGKLPPLKMTVADLKAPRTVHAEGDAKKGKGKGSGPDPREVRLNRGGFFAYGGGAKTKGLDLRLLGPRGQRL</sequence>
<proteinExistence type="predicted"/>
<reference evidence="2" key="1">
    <citation type="journal article" date="2020" name="Fungal Divers.">
        <title>Resolving the Mortierellaceae phylogeny through synthesis of multi-gene phylogenetics and phylogenomics.</title>
        <authorList>
            <person name="Vandepol N."/>
            <person name="Liber J."/>
            <person name="Desiro A."/>
            <person name="Na H."/>
            <person name="Kennedy M."/>
            <person name="Barry K."/>
            <person name="Grigoriev I.V."/>
            <person name="Miller A.N."/>
            <person name="O'Donnell K."/>
            <person name="Stajich J.E."/>
            <person name="Bonito G."/>
        </authorList>
    </citation>
    <scope>NUCLEOTIDE SEQUENCE</scope>
    <source>
        <strain evidence="2">CK1249</strain>
    </source>
</reference>
<evidence type="ECO:0000256" key="1">
    <source>
        <dbReference type="SAM" id="MobiDB-lite"/>
    </source>
</evidence>
<dbReference type="PANTHER" id="PTHR36182:SF1">
    <property type="entry name" value="PROTEIN, PUTATIVE (AFU_ORTHOLOGUE AFUA_6G10930)-RELATED"/>
    <property type="match status" value="1"/>
</dbReference>
<evidence type="ECO:0000313" key="3">
    <source>
        <dbReference type="Proteomes" id="UP000738359"/>
    </source>
</evidence>
<organism evidence="2 3">
    <name type="scientific">Mortierella alpina</name>
    <name type="common">Oleaginous fungus</name>
    <name type="synonym">Mortierella renispora</name>
    <dbReference type="NCBI Taxonomy" id="64518"/>
    <lineage>
        <taxon>Eukaryota</taxon>
        <taxon>Fungi</taxon>
        <taxon>Fungi incertae sedis</taxon>
        <taxon>Mucoromycota</taxon>
        <taxon>Mortierellomycotina</taxon>
        <taxon>Mortierellomycetes</taxon>
        <taxon>Mortierellales</taxon>
        <taxon>Mortierellaceae</taxon>
        <taxon>Mortierella</taxon>
    </lineage>
</organism>
<dbReference type="Gene3D" id="2.70.50.70">
    <property type="match status" value="1"/>
</dbReference>
<protein>
    <submittedName>
        <fullName evidence="2">Uncharacterized protein</fullName>
    </submittedName>
</protein>
<accession>A0A9P6M3F8</accession>